<gene>
    <name evidence="5" type="ORF">ACFFF8_12775</name>
</gene>
<dbReference type="PANTHER" id="PTHR33619">
    <property type="entry name" value="POLYSACCHARIDE EXPORT PROTEIN GFCE-RELATED"/>
    <property type="match status" value="1"/>
</dbReference>
<evidence type="ECO:0000313" key="5">
    <source>
        <dbReference type="EMBL" id="MFC0685473.1"/>
    </source>
</evidence>
<accession>A0ABV6S8A5</accession>
<dbReference type="RefSeq" id="WP_267222465.1">
    <property type="nucleotide sequence ID" value="NZ_JAPCWC010000015.1"/>
</dbReference>
<reference evidence="5 6" key="1">
    <citation type="submission" date="2024-09" db="EMBL/GenBank/DDBJ databases">
        <authorList>
            <person name="Sun Q."/>
            <person name="Mori K."/>
        </authorList>
    </citation>
    <scope>NUCLEOTIDE SEQUENCE [LARGE SCALE GENOMIC DNA]</scope>
    <source>
        <strain evidence="5 6">CICC 11035S</strain>
    </source>
</reference>
<feature type="domain" description="Polysaccharide export protein N-terminal" evidence="3">
    <location>
        <begin position="42"/>
        <end position="115"/>
    </location>
</feature>
<evidence type="ECO:0000313" key="6">
    <source>
        <dbReference type="Proteomes" id="UP001589858"/>
    </source>
</evidence>
<dbReference type="Proteomes" id="UP001589858">
    <property type="component" value="Unassembled WGS sequence"/>
</dbReference>
<feature type="domain" description="Soluble ligand binding" evidence="4">
    <location>
        <begin position="121"/>
        <end position="172"/>
    </location>
</feature>
<dbReference type="PANTHER" id="PTHR33619:SF3">
    <property type="entry name" value="POLYSACCHARIDE EXPORT PROTEIN GFCE-RELATED"/>
    <property type="match status" value="1"/>
</dbReference>
<dbReference type="Pfam" id="PF02563">
    <property type="entry name" value="Poly_export"/>
    <property type="match status" value="1"/>
</dbReference>
<name>A0ABV6S8A5_9SPHN</name>
<feature type="signal peptide" evidence="2">
    <location>
        <begin position="1"/>
        <end position="30"/>
    </location>
</feature>
<keyword evidence="1 2" id="KW-0732">Signal</keyword>
<dbReference type="InterPro" id="IPR019554">
    <property type="entry name" value="Soluble_ligand-bd"/>
</dbReference>
<evidence type="ECO:0000259" key="3">
    <source>
        <dbReference type="Pfam" id="PF02563"/>
    </source>
</evidence>
<dbReference type="Pfam" id="PF10531">
    <property type="entry name" value="SLBB"/>
    <property type="match status" value="1"/>
</dbReference>
<dbReference type="Gene3D" id="3.30.1950.10">
    <property type="entry name" value="wza like domain"/>
    <property type="match status" value="1"/>
</dbReference>
<feature type="chain" id="PRO_5045769585" evidence="2">
    <location>
        <begin position="31"/>
        <end position="194"/>
    </location>
</feature>
<evidence type="ECO:0000256" key="2">
    <source>
        <dbReference type="SAM" id="SignalP"/>
    </source>
</evidence>
<evidence type="ECO:0000256" key="1">
    <source>
        <dbReference type="ARBA" id="ARBA00022729"/>
    </source>
</evidence>
<proteinExistence type="predicted"/>
<sequence>MAKLEMTTMRSLLLALPLSMAFLSGGCSNAGELPVRTLGPGETAYALGSGDKLRITVYGEDKLTGEYMVDSGGSVAFPLVGAVQARGLTASTLAERIAGALRQGYLDAPSVSIDVLNYRPYYILGEVSKPGEYPYADSLTIFSAVAKAEGFTYRADERRVFIRHKDEAGETLYRLDGATPVLPGDTIRVLERKF</sequence>
<organism evidence="5 6">
    <name type="scientific">Novosphingobium clariflavum</name>
    <dbReference type="NCBI Taxonomy" id="2029884"/>
    <lineage>
        <taxon>Bacteria</taxon>
        <taxon>Pseudomonadati</taxon>
        <taxon>Pseudomonadota</taxon>
        <taxon>Alphaproteobacteria</taxon>
        <taxon>Sphingomonadales</taxon>
        <taxon>Sphingomonadaceae</taxon>
        <taxon>Novosphingobium</taxon>
    </lineage>
</organism>
<comment type="caution">
    <text evidence="5">The sequence shown here is derived from an EMBL/GenBank/DDBJ whole genome shotgun (WGS) entry which is preliminary data.</text>
</comment>
<protein>
    <submittedName>
        <fullName evidence="5">Polysaccharide biosynthesis/export family protein</fullName>
    </submittedName>
</protein>
<dbReference type="EMBL" id="JBHLTM010000050">
    <property type="protein sequence ID" value="MFC0685473.1"/>
    <property type="molecule type" value="Genomic_DNA"/>
</dbReference>
<evidence type="ECO:0000259" key="4">
    <source>
        <dbReference type="Pfam" id="PF10531"/>
    </source>
</evidence>
<keyword evidence="6" id="KW-1185">Reference proteome</keyword>
<dbReference type="InterPro" id="IPR003715">
    <property type="entry name" value="Poly_export_N"/>
</dbReference>
<dbReference type="PROSITE" id="PS51257">
    <property type="entry name" value="PROKAR_LIPOPROTEIN"/>
    <property type="match status" value="1"/>
</dbReference>
<dbReference type="Gene3D" id="3.10.560.10">
    <property type="entry name" value="Outer membrane lipoprotein wza domain like"/>
    <property type="match status" value="1"/>
</dbReference>
<dbReference type="InterPro" id="IPR049712">
    <property type="entry name" value="Poly_export"/>
</dbReference>